<organism evidence="1 2">
    <name type="scientific">Paractinoplanes ferrugineus</name>
    <dbReference type="NCBI Taxonomy" id="113564"/>
    <lineage>
        <taxon>Bacteria</taxon>
        <taxon>Bacillati</taxon>
        <taxon>Actinomycetota</taxon>
        <taxon>Actinomycetes</taxon>
        <taxon>Micromonosporales</taxon>
        <taxon>Micromonosporaceae</taxon>
        <taxon>Paractinoplanes</taxon>
    </lineage>
</organism>
<dbReference type="RefSeq" id="WP_203823061.1">
    <property type="nucleotide sequence ID" value="NZ_BAAABP010000067.1"/>
</dbReference>
<dbReference type="Proteomes" id="UP000598174">
    <property type="component" value="Unassembled WGS sequence"/>
</dbReference>
<dbReference type="AlphaFoldDB" id="A0A919MLE4"/>
<protein>
    <submittedName>
        <fullName evidence="1">Uncharacterized protein</fullName>
    </submittedName>
</protein>
<keyword evidence="2" id="KW-1185">Reference proteome</keyword>
<reference evidence="1" key="1">
    <citation type="submission" date="2021-01" db="EMBL/GenBank/DDBJ databases">
        <title>Whole genome shotgun sequence of Actinoplanes ferrugineus NBRC 15555.</title>
        <authorList>
            <person name="Komaki H."/>
            <person name="Tamura T."/>
        </authorList>
    </citation>
    <scope>NUCLEOTIDE SEQUENCE</scope>
    <source>
        <strain evidence="1">NBRC 15555</strain>
    </source>
</reference>
<dbReference type="EMBL" id="BOMM01000098">
    <property type="protein sequence ID" value="GIE16740.1"/>
    <property type="molecule type" value="Genomic_DNA"/>
</dbReference>
<gene>
    <name evidence="1" type="ORF">Afe05nite_85800</name>
</gene>
<proteinExistence type="predicted"/>
<sequence length="94" mass="10827">MDTVIFRNRITGRLVEAVQYSSENDREVFEWAPGKQHHEPGGQVRGMNVFTPEGRRRAVWGDWIFRDEGTDRFWVAPADGFDDDYELVAAEVPA</sequence>
<comment type="caution">
    <text evidence="1">The sequence shown here is derived from an EMBL/GenBank/DDBJ whole genome shotgun (WGS) entry which is preliminary data.</text>
</comment>
<evidence type="ECO:0000313" key="1">
    <source>
        <dbReference type="EMBL" id="GIE16740.1"/>
    </source>
</evidence>
<accession>A0A919MLE4</accession>
<evidence type="ECO:0000313" key="2">
    <source>
        <dbReference type="Proteomes" id="UP000598174"/>
    </source>
</evidence>
<name>A0A919MLE4_9ACTN</name>